<evidence type="ECO:0000313" key="3">
    <source>
        <dbReference type="Proteomes" id="UP000031186"/>
    </source>
</evidence>
<dbReference type="OrthoDB" id="4936666at2759"/>
<name>A0A0B4FC79_METAF</name>
<feature type="chain" id="PRO_5002090491" evidence="1">
    <location>
        <begin position="17"/>
        <end position="161"/>
    </location>
</feature>
<evidence type="ECO:0000256" key="1">
    <source>
        <dbReference type="SAM" id="SignalP"/>
    </source>
</evidence>
<protein>
    <submittedName>
        <fullName evidence="2">Uncharacterized protein</fullName>
    </submittedName>
</protein>
<dbReference type="AlphaFoldDB" id="A0A0B4FC79"/>
<evidence type="ECO:0000313" key="2">
    <source>
        <dbReference type="EMBL" id="KID68088.1"/>
    </source>
</evidence>
<dbReference type="Proteomes" id="UP000031186">
    <property type="component" value="Unassembled WGS sequence"/>
</dbReference>
<dbReference type="VEuPathDB" id="FungiDB:MAN_02944"/>
<comment type="caution">
    <text evidence="2">The sequence shown here is derived from an EMBL/GenBank/DDBJ whole genome shotgun (WGS) entry which is preliminary data.</text>
</comment>
<feature type="non-terminal residue" evidence="2">
    <location>
        <position position="1"/>
    </location>
</feature>
<sequence length="161" mass="16992">MKVFTILAVPSILATATPLSSRQEAGIAADTNTIPTLGANFCIDVTRAECEGVIGKCMDEDKVVADCIRDEHPACITDQNSPCPSGTISPEQVGACKKASEDYGVAMFVNNCEEANEVDESDACKTMKTTFGEAWDANNCEAAFGADEGGDEIELAQEGEQ</sequence>
<dbReference type="EMBL" id="AZNF01000003">
    <property type="protein sequence ID" value="KID68088.1"/>
    <property type="molecule type" value="Genomic_DNA"/>
</dbReference>
<feature type="signal peptide" evidence="1">
    <location>
        <begin position="1"/>
        <end position="16"/>
    </location>
</feature>
<reference evidence="2 3" key="1">
    <citation type="journal article" date="2014" name="Proc. Natl. Acad. Sci. U.S.A.">
        <title>Trajectory and genomic determinants of fungal-pathogen speciation and host adaptation.</title>
        <authorList>
            <person name="Hu X."/>
            <person name="Xiao G."/>
            <person name="Zheng P."/>
            <person name="Shang Y."/>
            <person name="Su Y."/>
            <person name="Zhang X."/>
            <person name="Liu X."/>
            <person name="Zhan S."/>
            <person name="St Leger R.J."/>
            <person name="Wang C."/>
        </authorList>
    </citation>
    <scope>NUCLEOTIDE SEQUENCE [LARGE SCALE GENOMIC DNA]</scope>
    <source>
        <strain evidence="2 3">ARSEF 549</strain>
    </source>
</reference>
<organism evidence="2 3">
    <name type="scientific">Metarhizium anisopliae (strain ARSEF 549)</name>
    <dbReference type="NCBI Taxonomy" id="3151832"/>
    <lineage>
        <taxon>Eukaryota</taxon>
        <taxon>Fungi</taxon>
        <taxon>Dikarya</taxon>
        <taxon>Ascomycota</taxon>
        <taxon>Pezizomycotina</taxon>
        <taxon>Sordariomycetes</taxon>
        <taxon>Hypocreomycetidae</taxon>
        <taxon>Hypocreales</taxon>
        <taxon>Clavicipitaceae</taxon>
        <taxon>Metarhizium</taxon>
    </lineage>
</organism>
<keyword evidence="1" id="KW-0732">Signal</keyword>
<keyword evidence="3" id="KW-1185">Reference proteome</keyword>
<gene>
    <name evidence="2" type="ORF">MAN_02944</name>
</gene>
<dbReference type="HOGENOM" id="CLU_1378058_0_0_1"/>
<accession>A0A0B4FC79</accession>
<proteinExistence type="predicted"/>